<evidence type="ECO:0000259" key="6">
    <source>
        <dbReference type="Pfam" id="PF01284"/>
    </source>
</evidence>
<feature type="transmembrane region" description="Helical" evidence="5">
    <location>
        <begin position="69"/>
        <end position="91"/>
    </location>
</feature>
<dbReference type="EMBL" id="ML976986">
    <property type="protein sequence ID" value="KAF1958588.1"/>
    <property type="molecule type" value="Genomic_DNA"/>
</dbReference>
<keyword evidence="4 5" id="KW-0472">Membrane</keyword>
<dbReference type="InterPro" id="IPR052649">
    <property type="entry name" value="NCE102-like"/>
</dbReference>
<keyword evidence="8" id="KW-1185">Reference proteome</keyword>
<name>A0A6A5U1Q5_9PLEO</name>
<protein>
    <recommendedName>
        <fullName evidence="6">MARVEL domain-containing protein</fullName>
    </recommendedName>
</protein>
<reference evidence="7" key="1">
    <citation type="journal article" date="2020" name="Stud. Mycol.">
        <title>101 Dothideomycetes genomes: a test case for predicting lifestyles and emergence of pathogens.</title>
        <authorList>
            <person name="Haridas S."/>
            <person name="Albert R."/>
            <person name="Binder M."/>
            <person name="Bloem J."/>
            <person name="Labutti K."/>
            <person name="Salamov A."/>
            <person name="Andreopoulos B."/>
            <person name="Baker S."/>
            <person name="Barry K."/>
            <person name="Bills G."/>
            <person name="Bluhm B."/>
            <person name="Cannon C."/>
            <person name="Castanera R."/>
            <person name="Culley D."/>
            <person name="Daum C."/>
            <person name="Ezra D."/>
            <person name="Gonzalez J."/>
            <person name="Henrissat B."/>
            <person name="Kuo A."/>
            <person name="Liang C."/>
            <person name="Lipzen A."/>
            <person name="Lutzoni F."/>
            <person name="Magnuson J."/>
            <person name="Mondo S."/>
            <person name="Nolan M."/>
            <person name="Ohm R."/>
            <person name="Pangilinan J."/>
            <person name="Park H.-J."/>
            <person name="Ramirez L."/>
            <person name="Alfaro M."/>
            <person name="Sun H."/>
            <person name="Tritt A."/>
            <person name="Yoshinaga Y."/>
            <person name="Zwiers L.-H."/>
            <person name="Turgeon B."/>
            <person name="Goodwin S."/>
            <person name="Spatafora J."/>
            <person name="Crous P."/>
            <person name="Grigoriev I."/>
        </authorList>
    </citation>
    <scope>NUCLEOTIDE SEQUENCE</scope>
    <source>
        <strain evidence="7">CBS 675.92</strain>
    </source>
</reference>
<dbReference type="GO" id="GO:0005886">
    <property type="term" value="C:plasma membrane"/>
    <property type="evidence" value="ECO:0007669"/>
    <property type="project" value="TreeGrafter"/>
</dbReference>
<dbReference type="PANTHER" id="PTHR28165:SF2">
    <property type="entry name" value="MARVEL DOMAIN-CONTAINING PROTEIN"/>
    <property type="match status" value="1"/>
</dbReference>
<accession>A0A6A5U1Q5</accession>
<dbReference type="GO" id="GO:0072659">
    <property type="term" value="P:protein localization to plasma membrane"/>
    <property type="evidence" value="ECO:0007669"/>
    <property type="project" value="TreeGrafter"/>
</dbReference>
<dbReference type="Pfam" id="PF01284">
    <property type="entry name" value="MARVEL"/>
    <property type="match status" value="1"/>
</dbReference>
<keyword evidence="2 5" id="KW-0812">Transmembrane</keyword>
<dbReference type="GO" id="GO:0070941">
    <property type="term" value="P:eisosome assembly"/>
    <property type="evidence" value="ECO:0007669"/>
    <property type="project" value="TreeGrafter"/>
</dbReference>
<evidence type="ECO:0000313" key="8">
    <source>
        <dbReference type="Proteomes" id="UP000800035"/>
    </source>
</evidence>
<keyword evidence="3 5" id="KW-1133">Transmembrane helix</keyword>
<feature type="transmembrane region" description="Helical" evidence="5">
    <location>
        <begin position="151"/>
        <end position="169"/>
    </location>
</feature>
<sequence>MSAILNFPIRGAQIVFAVIVTGLSINLAHGHEWGSAPFVLGYVSFVGCITLLGALAGLAAMWVDFLQGVIGMALDGLILILNLAGGVVVAVKLDGVKCDKITDGPSVNNGKLLRNGLINGGWKKDTCYWCTQPDGVDVMLSRCKQNQADSAFMILTVIVLLVSLVLAFLRSKK</sequence>
<comment type="subcellular location">
    <subcellularLocation>
        <location evidence="1">Membrane</location>
        <topology evidence="1">Multi-pass membrane protein</topology>
    </subcellularLocation>
</comment>
<evidence type="ECO:0000256" key="3">
    <source>
        <dbReference type="ARBA" id="ARBA00022989"/>
    </source>
</evidence>
<evidence type="ECO:0000256" key="5">
    <source>
        <dbReference type="SAM" id="Phobius"/>
    </source>
</evidence>
<dbReference type="InterPro" id="IPR008253">
    <property type="entry name" value="Marvel"/>
</dbReference>
<dbReference type="AlphaFoldDB" id="A0A6A5U1Q5"/>
<dbReference type="Proteomes" id="UP000800035">
    <property type="component" value="Unassembled WGS sequence"/>
</dbReference>
<dbReference type="OrthoDB" id="2017497at2759"/>
<evidence type="ECO:0000256" key="2">
    <source>
        <dbReference type="ARBA" id="ARBA00022692"/>
    </source>
</evidence>
<gene>
    <name evidence="7" type="ORF">CC80DRAFT_15101</name>
</gene>
<evidence type="ECO:0000256" key="4">
    <source>
        <dbReference type="ARBA" id="ARBA00023136"/>
    </source>
</evidence>
<proteinExistence type="predicted"/>
<feature type="transmembrane region" description="Helical" evidence="5">
    <location>
        <begin position="40"/>
        <end position="63"/>
    </location>
</feature>
<feature type="transmembrane region" description="Helical" evidence="5">
    <location>
        <begin position="12"/>
        <end position="28"/>
    </location>
</feature>
<organism evidence="7 8">
    <name type="scientific">Byssothecium circinans</name>
    <dbReference type="NCBI Taxonomy" id="147558"/>
    <lineage>
        <taxon>Eukaryota</taxon>
        <taxon>Fungi</taxon>
        <taxon>Dikarya</taxon>
        <taxon>Ascomycota</taxon>
        <taxon>Pezizomycotina</taxon>
        <taxon>Dothideomycetes</taxon>
        <taxon>Pleosporomycetidae</taxon>
        <taxon>Pleosporales</taxon>
        <taxon>Massarineae</taxon>
        <taxon>Massarinaceae</taxon>
        <taxon>Byssothecium</taxon>
    </lineage>
</organism>
<dbReference type="PANTHER" id="PTHR28165">
    <property type="entry name" value="NON-CLASSICAL EXPORT PROTEIN 2-RELATED"/>
    <property type="match status" value="1"/>
</dbReference>
<feature type="domain" description="MARVEL" evidence="6">
    <location>
        <begin position="6"/>
        <end position="166"/>
    </location>
</feature>
<dbReference type="GO" id="GO:0032126">
    <property type="term" value="C:eisosome"/>
    <property type="evidence" value="ECO:0007669"/>
    <property type="project" value="TreeGrafter"/>
</dbReference>
<evidence type="ECO:0000256" key="1">
    <source>
        <dbReference type="ARBA" id="ARBA00004141"/>
    </source>
</evidence>
<evidence type="ECO:0000313" key="7">
    <source>
        <dbReference type="EMBL" id="KAF1958588.1"/>
    </source>
</evidence>